<dbReference type="EMBL" id="AP024446">
    <property type="protein sequence ID" value="BCS24914.1"/>
    <property type="molecule type" value="Genomic_DNA"/>
</dbReference>
<dbReference type="Proteomes" id="UP000654913">
    <property type="component" value="Chromosome 4"/>
</dbReference>
<evidence type="ECO:0008006" key="4">
    <source>
        <dbReference type="Google" id="ProtNLM"/>
    </source>
</evidence>
<name>A0A7R7XQH2_9EURO</name>
<dbReference type="RefSeq" id="XP_041557108.1">
    <property type="nucleotide sequence ID" value="XM_041704532.1"/>
</dbReference>
<gene>
    <name evidence="2" type="ORF">APUU_41358A</name>
</gene>
<reference evidence="2" key="1">
    <citation type="submission" date="2021-01" db="EMBL/GenBank/DDBJ databases">
        <authorList>
            <consortium name="Aspergillus puulaauensis MK2 genome sequencing consortium"/>
            <person name="Kazuki M."/>
            <person name="Futagami T."/>
        </authorList>
    </citation>
    <scope>NUCLEOTIDE SEQUENCE</scope>
    <source>
        <strain evidence="2">MK2</strain>
    </source>
</reference>
<keyword evidence="3" id="KW-1185">Reference proteome</keyword>
<feature type="compositionally biased region" description="Low complexity" evidence="1">
    <location>
        <begin position="476"/>
        <end position="496"/>
    </location>
</feature>
<feature type="compositionally biased region" description="Polar residues" evidence="1">
    <location>
        <begin position="164"/>
        <end position="188"/>
    </location>
</feature>
<feature type="compositionally biased region" description="Low complexity" evidence="1">
    <location>
        <begin position="265"/>
        <end position="286"/>
    </location>
</feature>
<sequence>MTDKGAHPGVKSLLARFENSQPSAASPPPRDRSPASSDSLSKVRASFVAVDGGSQGGPALGLRRISPHSDSLPSPSRAKSFESEDLDGSIKSNGSSAQPTNGFGSPQQVNATEKQDTIPAAVEPKGKEKADEVTSENKENQPTPKSGTVVPEASTAKPAKTVSKKPSNVNAGKIASTNKPASQAPISKTSATSRTATSATKPDTEKTAATRTIRTSRPSTTAVSGKSNEAKAPVHKTSRTSLATTNKTSTRPTRASPPAREATKPAARSSDVRSSSAARPARVANSTGSSQTSAAKSGATSTLSRKPSSLKSTTRQRAITPTASSVRKQAASRSPPGQSPNDRPHSRSSTASKPVDESFLARMMRPTASSASKTHEKVEIKSPPRSNVTRSPRKVSSKSDTRSPPATKQKAVPKTPSEPEHRPASESVETQQKEQDAKPVQEAAEQATTEIPAQAPGKSPEPVIETKSHEEAPADAPVEPSVEPSVEPAAEPAAEPATEHPTEPAAEPSGSIANKESEVTPAAQPEQTAEEAASEPTEPTKPEISQKVDENAEPTTVPAYPETEIPEKKVLAPAAEIVEKPTEPADINGADAPRTAEPTESEVPAVSQDKELAATNEAPLEPETKSAEVDIDLSKLTLNDKDASN</sequence>
<protein>
    <recommendedName>
        <fullName evidence="4">Mucin-7</fullName>
    </recommendedName>
</protein>
<feature type="compositionally biased region" description="Basic and acidic residues" evidence="1">
    <location>
        <begin position="373"/>
        <end position="382"/>
    </location>
</feature>
<feature type="compositionally biased region" description="Low complexity" evidence="1">
    <location>
        <begin position="189"/>
        <end position="200"/>
    </location>
</feature>
<dbReference type="KEGG" id="apuu:APUU_41358A"/>
<feature type="compositionally biased region" description="Polar residues" evidence="1">
    <location>
        <begin position="287"/>
        <end position="352"/>
    </location>
</feature>
<evidence type="ECO:0000313" key="3">
    <source>
        <dbReference type="Proteomes" id="UP000654913"/>
    </source>
</evidence>
<evidence type="ECO:0000313" key="2">
    <source>
        <dbReference type="EMBL" id="BCS24914.1"/>
    </source>
</evidence>
<feature type="compositionally biased region" description="Polar residues" evidence="1">
    <location>
        <begin position="239"/>
        <end position="253"/>
    </location>
</feature>
<proteinExistence type="predicted"/>
<reference evidence="2" key="2">
    <citation type="submission" date="2021-02" db="EMBL/GenBank/DDBJ databases">
        <title>Aspergillus puulaauensis MK2 genome sequence.</title>
        <authorList>
            <person name="Futagami T."/>
            <person name="Mori K."/>
            <person name="Kadooka C."/>
            <person name="Tanaka T."/>
        </authorList>
    </citation>
    <scope>NUCLEOTIDE SEQUENCE</scope>
    <source>
        <strain evidence="2">MK2</strain>
    </source>
</reference>
<feature type="compositionally biased region" description="Basic and acidic residues" evidence="1">
    <location>
        <begin position="124"/>
        <end position="139"/>
    </location>
</feature>
<feature type="compositionally biased region" description="Basic and acidic residues" evidence="1">
    <location>
        <begin position="538"/>
        <end position="550"/>
    </location>
</feature>
<feature type="compositionally biased region" description="Low complexity" evidence="1">
    <location>
        <begin position="209"/>
        <end position="222"/>
    </location>
</feature>
<dbReference type="GeneID" id="64974919"/>
<dbReference type="OrthoDB" id="3600083at2759"/>
<evidence type="ECO:0000256" key="1">
    <source>
        <dbReference type="SAM" id="MobiDB-lite"/>
    </source>
</evidence>
<feature type="region of interest" description="Disordered" evidence="1">
    <location>
        <begin position="1"/>
        <end position="645"/>
    </location>
</feature>
<accession>A0A7R7XQH2</accession>
<organism evidence="2 3">
    <name type="scientific">Aspergillus puulaauensis</name>
    <dbReference type="NCBI Taxonomy" id="1220207"/>
    <lineage>
        <taxon>Eukaryota</taxon>
        <taxon>Fungi</taxon>
        <taxon>Dikarya</taxon>
        <taxon>Ascomycota</taxon>
        <taxon>Pezizomycotina</taxon>
        <taxon>Eurotiomycetes</taxon>
        <taxon>Eurotiomycetidae</taxon>
        <taxon>Eurotiales</taxon>
        <taxon>Aspergillaceae</taxon>
        <taxon>Aspergillus</taxon>
    </lineage>
</organism>
<dbReference type="AlphaFoldDB" id="A0A7R7XQH2"/>
<feature type="compositionally biased region" description="Polar residues" evidence="1">
    <location>
        <begin position="90"/>
        <end position="112"/>
    </location>
</feature>